<feature type="domain" description="HTH LytTR-type" evidence="1">
    <location>
        <begin position="1"/>
        <end position="100"/>
    </location>
</feature>
<dbReference type="InterPro" id="IPR007492">
    <property type="entry name" value="LytTR_DNA-bd_dom"/>
</dbReference>
<dbReference type="Gene3D" id="2.40.50.1020">
    <property type="entry name" value="LytTr DNA-binding domain"/>
    <property type="match status" value="1"/>
</dbReference>
<dbReference type="PANTHER" id="PTHR37299:SF1">
    <property type="entry name" value="STAGE 0 SPORULATION PROTEIN A HOMOLOG"/>
    <property type="match status" value="1"/>
</dbReference>
<dbReference type="Proteomes" id="UP000002875">
    <property type="component" value="Chromosome"/>
</dbReference>
<dbReference type="Pfam" id="PF04397">
    <property type="entry name" value="LytTR"/>
    <property type="match status" value="1"/>
</dbReference>
<reference evidence="2 3" key="1">
    <citation type="submission" date="2011-07" db="EMBL/GenBank/DDBJ databases">
        <title>The complete genome of chromosome of Emticicia oligotrophica DSM 17448.</title>
        <authorList>
            <consortium name="US DOE Joint Genome Institute (JGI-PGF)"/>
            <person name="Lucas S."/>
            <person name="Han J."/>
            <person name="Lapidus A."/>
            <person name="Bruce D."/>
            <person name="Goodwin L."/>
            <person name="Pitluck S."/>
            <person name="Peters L."/>
            <person name="Kyrpides N."/>
            <person name="Mavromatis K."/>
            <person name="Ivanova N."/>
            <person name="Ovchinnikova G."/>
            <person name="Teshima H."/>
            <person name="Detter J.C."/>
            <person name="Tapia R."/>
            <person name="Han C."/>
            <person name="Land M."/>
            <person name="Hauser L."/>
            <person name="Markowitz V."/>
            <person name="Cheng J.-F."/>
            <person name="Hugenholtz P."/>
            <person name="Woyke T."/>
            <person name="Wu D."/>
            <person name="Tindall B."/>
            <person name="Pomrenke H."/>
            <person name="Brambilla E."/>
            <person name="Klenk H.-P."/>
            <person name="Eisen J.A."/>
        </authorList>
    </citation>
    <scope>NUCLEOTIDE SEQUENCE [LARGE SCALE GENOMIC DNA]</scope>
    <source>
        <strain evidence="2 3">DSM 17448</strain>
    </source>
</reference>
<evidence type="ECO:0000313" key="2">
    <source>
        <dbReference type="EMBL" id="AFK03994.1"/>
    </source>
</evidence>
<name>A0ABN4ANU6_EMTOG</name>
<dbReference type="GO" id="GO:0003677">
    <property type="term" value="F:DNA binding"/>
    <property type="evidence" value="ECO:0007669"/>
    <property type="project" value="UniProtKB-KW"/>
</dbReference>
<dbReference type="PROSITE" id="PS50930">
    <property type="entry name" value="HTH_LYTTR"/>
    <property type="match status" value="1"/>
</dbReference>
<dbReference type="SMART" id="SM00850">
    <property type="entry name" value="LytTR"/>
    <property type="match status" value="1"/>
</dbReference>
<dbReference type="RefSeq" id="WP_015029690.1">
    <property type="nucleotide sequence ID" value="NC_018748.1"/>
</dbReference>
<proteinExistence type="predicted"/>
<accession>A0ABN4ANU6</accession>
<sequence length="104" mass="12060">MITFNAPEKHEITYLEADVNYTIFHLSNGKKVVSSSTLKKYAEDAHMSDFLRVHKSFLLNPNYITHFTQEGKTGLIKLSTGKLLRVSRRRMTMVKRQMISRSIL</sequence>
<gene>
    <name evidence="2" type="ordered locus">Emtol_2861</name>
</gene>
<keyword evidence="3" id="KW-1185">Reference proteome</keyword>
<protein>
    <submittedName>
        <fullName evidence="2">LytTr DNA-binding region</fullName>
    </submittedName>
</protein>
<evidence type="ECO:0000313" key="3">
    <source>
        <dbReference type="Proteomes" id="UP000002875"/>
    </source>
</evidence>
<dbReference type="InterPro" id="IPR046947">
    <property type="entry name" value="LytR-like"/>
</dbReference>
<keyword evidence="2" id="KW-0238">DNA-binding</keyword>
<dbReference type="PANTHER" id="PTHR37299">
    <property type="entry name" value="TRANSCRIPTIONAL REGULATOR-RELATED"/>
    <property type="match status" value="1"/>
</dbReference>
<dbReference type="EMBL" id="CP002961">
    <property type="protein sequence ID" value="AFK03994.1"/>
    <property type="molecule type" value="Genomic_DNA"/>
</dbReference>
<evidence type="ECO:0000259" key="1">
    <source>
        <dbReference type="PROSITE" id="PS50930"/>
    </source>
</evidence>
<organism evidence="2 3">
    <name type="scientific">Emticicia oligotrophica (strain DSM 17448 / CIP 109782 / MTCC 6937 / GPTSA100-15)</name>
    <dbReference type="NCBI Taxonomy" id="929562"/>
    <lineage>
        <taxon>Bacteria</taxon>
        <taxon>Pseudomonadati</taxon>
        <taxon>Bacteroidota</taxon>
        <taxon>Cytophagia</taxon>
        <taxon>Cytophagales</taxon>
        <taxon>Leadbetterellaceae</taxon>
        <taxon>Emticicia</taxon>
    </lineage>
</organism>